<keyword evidence="6 9" id="KW-0418">Kinase</keyword>
<evidence type="ECO:0000256" key="4">
    <source>
        <dbReference type="ARBA" id="ARBA00022679"/>
    </source>
</evidence>
<dbReference type="Gene3D" id="3.30.565.10">
    <property type="entry name" value="Histidine kinase-like ATPase, C-terminal domain"/>
    <property type="match status" value="2"/>
</dbReference>
<dbReference type="Proteomes" id="UP000322726">
    <property type="component" value="Chromosome"/>
</dbReference>
<evidence type="ECO:0000313" key="10">
    <source>
        <dbReference type="Proteomes" id="UP000322726"/>
    </source>
</evidence>
<dbReference type="PRINTS" id="PR00344">
    <property type="entry name" value="BCTRLSENSOR"/>
</dbReference>
<dbReference type="InterPro" id="IPR004358">
    <property type="entry name" value="Sig_transdc_His_kin-like_C"/>
</dbReference>
<dbReference type="PROSITE" id="PS50109">
    <property type="entry name" value="HIS_KIN"/>
    <property type="match status" value="1"/>
</dbReference>
<protein>
    <recommendedName>
        <fullName evidence="2">histidine kinase</fullName>
        <ecNumber evidence="2">2.7.13.3</ecNumber>
    </recommendedName>
</protein>
<dbReference type="EC" id="2.7.13.3" evidence="2"/>
<organism evidence="9 10">
    <name type="scientific">Malaciobacter pacificus</name>
    <dbReference type="NCBI Taxonomy" id="1080223"/>
    <lineage>
        <taxon>Bacteria</taxon>
        <taxon>Pseudomonadati</taxon>
        <taxon>Campylobacterota</taxon>
        <taxon>Epsilonproteobacteria</taxon>
        <taxon>Campylobacterales</taxon>
        <taxon>Arcobacteraceae</taxon>
        <taxon>Malaciobacter</taxon>
    </lineage>
</organism>
<dbReference type="Pfam" id="PF13589">
    <property type="entry name" value="HATPase_c_3"/>
    <property type="match status" value="1"/>
</dbReference>
<evidence type="ECO:0000256" key="7">
    <source>
        <dbReference type="ARBA" id="ARBA00022840"/>
    </source>
</evidence>
<name>A0A5C2H9V1_9BACT</name>
<evidence type="ECO:0000256" key="6">
    <source>
        <dbReference type="ARBA" id="ARBA00022777"/>
    </source>
</evidence>
<dbReference type="PANTHER" id="PTHR43065">
    <property type="entry name" value="SENSOR HISTIDINE KINASE"/>
    <property type="match status" value="1"/>
</dbReference>
<evidence type="ECO:0000256" key="1">
    <source>
        <dbReference type="ARBA" id="ARBA00000085"/>
    </source>
</evidence>
<dbReference type="GO" id="GO:0005524">
    <property type="term" value="F:ATP binding"/>
    <property type="evidence" value="ECO:0007669"/>
    <property type="project" value="UniProtKB-KW"/>
</dbReference>
<keyword evidence="3" id="KW-0597">Phosphoprotein</keyword>
<reference evidence="9 10" key="2">
    <citation type="submission" date="2019-09" db="EMBL/GenBank/DDBJ databases">
        <title>Complete genome sequencing of four Arcobacter species reveals a diverse suite of mobile elements.</title>
        <authorList>
            <person name="Miller W.G."/>
            <person name="Yee E."/>
            <person name="Bono J.L."/>
        </authorList>
    </citation>
    <scope>NUCLEOTIDE SEQUENCE [LARGE SCALE GENOMIC DNA]</scope>
    <source>
        <strain evidence="9 10">LMG 26638</strain>
    </source>
</reference>
<evidence type="ECO:0000256" key="2">
    <source>
        <dbReference type="ARBA" id="ARBA00012438"/>
    </source>
</evidence>
<gene>
    <name evidence="9" type="ORF">APAC_0443</name>
</gene>
<keyword evidence="5" id="KW-0547">Nucleotide-binding</keyword>
<dbReference type="SUPFAM" id="SSF55874">
    <property type="entry name" value="ATPase domain of HSP90 chaperone/DNA topoisomerase II/histidine kinase"/>
    <property type="match status" value="2"/>
</dbReference>
<dbReference type="PANTHER" id="PTHR43065:SF10">
    <property type="entry name" value="PEROXIDE STRESS-ACTIVATED HISTIDINE KINASE MAK3"/>
    <property type="match status" value="1"/>
</dbReference>
<comment type="catalytic activity">
    <reaction evidence="1">
        <text>ATP + protein L-histidine = ADP + protein N-phospho-L-histidine.</text>
        <dbReference type="EC" id="2.7.13.3"/>
    </reaction>
</comment>
<reference evidence="9 10" key="3">
    <citation type="submission" date="2019-09" db="EMBL/GenBank/DDBJ databases">
        <title>Taxonomic note: a critical rebuttal of the proposed division of the genus Arcobacter into six genera, emended descriptions of Arcobacter anaerophilus and the genus Arcobacter, and an assessment of genus-level boundaries for Epsilonproteobacteria using in silico genomic comparator tools.</title>
        <authorList>
            <person name="On S.L.W."/>
            <person name="Miller W.G."/>
            <person name="Biggs P."/>
            <person name="Cornelius A."/>
            <person name="Vandamme P."/>
        </authorList>
    </citation>
    <scope>NUCLEOTIDE SEQUENCE [LARGE SCALE GENOMIC DNA]</scope>
    <source>
        <strain evidence="9 10">LMG 26638</strain>
    </source>
</reference>
<keyword evidence="7" id="KW-0067">ATP-binding</keyword>
<keyword evidence="10" id="KW-1185">Reference proteome</keyword>
<dbReference type="OrthoDB" id="9816482at2"/>
<dbReference type="InterPro" id="IPR005467">
    <property type="entry name" value="His_kinase_dom"/>
</dbReference>
<reference evidence="10" key="1">
    <citation type="submission" date="2019-09" db="EMBL/GenBank/DDBJ databases">
        <title>Complete genome sequencing of four Arcobacter species reveals a diverse suite of mobile elements.</title>
        <authorList>
            <person name="On S.L.W."/>
            <person name="Miller W.G."/>
            <person name="Biggs P."/>
            <person name="Cornelius A."/>
            <person name="Vandamme P."/>
        </authorList>
    </citation>
    <scope>NUCLEOTIDE SEQUENCE [LARGE SCALE GENOMIC DNA]</scope>
    <source>
        <strain evidence="10">LMG 26638</strain>
    </source>
</reference>
<dbReference type="InterPro" id="IPR003594">
    <property type="entry name" value="HATPase_dom"/>
</dbReference>
<dbReference type="EMBL" id="CP035928">
    <property type="protein sequence ID" value="QEP33604.1"/>
    <property type="molecule type" value="Genomic_DNA"/>
</dbReference>
<proteinExistence type="predicted"/>
<dbReference type="RefSeq" id="WP_130232565.1">
    <property type="nucleotide sequence ID" value="NZ_BMEF01000028.1"/>
</dbReference>
<evidence type="ECO:0000256" key="3">
    <source>
        <dbReference type="ARBA" id="ARBA00022553"/>
    </source>
</evidence>
<evidence type="ECO:0000256" key="8">
    <source>
        <dbReference type="ARBA" id="ARBA00023012"/>
    </source>
</evidence>
<dbReference type="SMART" id="SM00387">
    <property type="entry name" value="HATPase_c"/>
    <property type="match status" value="1"/>
</dbReference>
<dbReference type="InterPro" id="IPR036890">
    <property type="entry name" value="HATPase_C_sf"/>
</dbReference>
<dbReference type="KEGG" id="apai:APAC_0443"/>
<evidence type="ECO:0000313" key="9">
    <source>
        <dbReference type="EMBL" id="QEP33604.1"/>
    </source>
</evidence>
<dbReference type="GO" id="GO:0004673">
    <property type="term" value="F:protein histidine kinase activity"/>
    <property type="evidence" value="ECO:0007669"/>
    <property type="project" value="UniProtKB-EC"/>
</dbReference>
<sequence>MPEKIRKELEEVLKNEPNNYSKILELSNSLSKFDEKNVRFSVDAGIINRLGMELVARHETAVSELVKNAYDADATHVNIVFKDSSLGGGTLEIDDNGLGMTKEQLVNGFMRLSSSEKLHFPMSTRYNRKRAGKKGIGRFSAQRLGKKLTIITQTKDSHKALKVTIKWDNFLGDLDLLSITNEISYTEKTKEEGTTLIIEQLRDNWTKAQIQRVYRYASEVLQPFPLSKTKKDLKNDDPGFKLKCISQENNKKTIIADEKNMFFKHALAEITGKVDNEGYMYLTLKSSKLGYRERTFCLNEETPFEVLRNVSLKAYYFIYNKGLIPKQIETVIREKAKTQGAIRLYRNGFRVLPYGESDDDWLGLDQSIARRTVLPVHGNINFFGFIEVNNDYGEQFEETSSREGLLDNEAFEELTDFGYMILTDAVTKIGAERGVKTRTNDKDWQKEPEEIIDDAIIELKEIIDTSVESQKKEPTINQNKLIELAQDLENAQKEQKEQKKEFIKEMNLLRILAALGLTIGEFIHEIKQYQGALQHDIKNVENSSSLEHALQVNERIKKHLDGLSTYVSYFDEAFSENVQKELQSIELRTVVHALQSTLEADISKRNIEFIEPKFNGYNLYTIPMHKSEWASILFNFYTNSRKAINRAKVDGKIFIECGKIYNNVYLEFSDNGDGIQLENREKIFNAFYTTSVPVGKIVKTHEEMTGTGLGLKIVRDIITSYGGKIFVKEPKKGYSTTIRVELPWDKEGFKI</sequence>
<accession>A0A5C2H9V1</accession>
<keyword evidence="8" id="KW-0902">Two-component regulatory system</keyword>
<evidence type="ECO:0000256" key="5">
    <source>
        <dbReference type="ARBA" id="ARBA00022741"/>
    </source>
</evidence>
<keyword evidence="4" id="KW-0808">Transferase</keyword>
<dbReference type="GO" id="GO:0000160">
    <property type="term" value="P:phosphorelay signal transduction system"/>
    <property type="evidence" value="ECO:0007669"/>
    <property type="project" value="UniProtKB-KW"/>
</dbReference>
<dbReference type="Pfam" id="PF02518">
    <property type="entry name" value="HATPase_c"/>
    <property type="match status" value="1"/>
</dbReference>
<dbReference type="AlphaFoldDB" id="A0A5C2H9V1"/>